<dbReference type="Proteomes" id="UP000249016">
    <property type="component" value="Unassembled WGS sequence"/>
</dbReference>
<accession>A0A327NCN8</accession>
<dbReference type="InterPro" id="IPR005094">
    <property type="entry name" value="Endonuclease_MobA/VirD2"/>
</dbReference>
<reference evidence="3 4" key="1">
    <citation type="submission" date="2018-06" db="EMBL/GenBank/DDBJ databases">
        <title>Spirosoma sp. HMF3257 Genome sequencing and assembly.</title>
        <authorList>
            <person name="Kang H."/>
            <person name="Cha I."/>
            <person name="Kim H."/>
            <person name="Kang J."/>
            <person name="Joh K."/>
        </authorList>
    </citation>
    <scope>NUCLEOTIDE SEQUENCE [LARGE SCALE GENOMIC DNA]</scope>
    <source>
        <strain evidence="3 4">HMF3257</strain>
    </source>
</reference>
<feature type="region of interest" description="Disordered" evidence="1">
    <location>
        <begin position="160"/>
        <end position="187"/>
    </location>
</feature>
<evidence type="ECO:0000259" key="2">
    <source>
        <dbReference type="Pfam" id="PF03432"/>
    </source>
</evidence>
<protein>
    <recommendedName>
        <fullName evidence="2">MobA/VirD2-like nuclease domain-containing protein</fullName>
    </recommendedName>
</protein>
<keyword evidence="4" id="KW-1185">Reference proteome</keyword>
<dbReference type="Pfam" id="PF03432">
    <property type="entry name" value="Relaxase"/>
    <property type="match status" value="1"/>
</dbReference>
<feature type="compositionally biased region" description="Polar residues" evidence="1">
    <location>
        <begin position="166"/>
        <end position="180"/>
    </location>
</feature>
<evidence type="ECO:0000256" key="1">
    <source>
        <dbReference type="SAM" id="MobiDB-lite"/>
    </source>
</evidence>
<gene>
    <name evidence="3" type="ORF">HMF3257_38495</name>
</gene>
<dbReference type="EMBL" id="QLII01000003">
    <property type="protein sequence ID" value="RAI73010.1"/>
    <property type="molecule type" value="Genomic_DNA"/>
</dbReference>
<dbReference type="RefSeq" id="WP_111351206.1">
    <property type="nucleotide sequence ID" value="NZ_QLII01000003.1"/>
</dbReference>
<comment type="caution">
    <text evidence="3">The sequence shown here is derived from an EMBL/GenBank/DDBJ whole genome shotgun (WGS) entry which is preliminary data.</text>
</comment>
<dbReference type="AlphaFoldDB" id="A0A327NCN8"/>
<feature type="domain" description="MobA/VirD2-like nuclease" evidence="2">
    <location>
        <begin position="17"/>
        <end position="151"/>
    </location>
</feature>
<evidence type="ECO:0000313" key="4">
    <source>
        <dbReference type="Proteomes" id="UP000249016"/>
    </source>
</evidence>
<dbReference type="OrthoDB" id="915634at2"/>
<proteinExistence type="predicted"/>
<name>A0A327NCN8_9BACT</name>
<sequence length="686" mass="78504">MVVRLVTGTQIRGAIRYNEQKVAQKQAKVLGAHGFGNNDLAVKNHNYVSDVLENQSEKNRKIKKNTLHFSLSLHPSETISDEKFKVIAHNFMEQMGYKDQPYIIYRHHDTDHPHVHVVTTCVDETGQKIKDSFIKWRINDVRKRLELKYNLIKAQGRENRIRQANGEKQTQSKIKQSNGEQSRKEHLESILRSTFQKESIENIAELQQKLKGQCVNAVLYECNREGKLVNGLSYQLTDPKGNPLSPRIKASEFGNWATWKGIKNKVAKLEQEPSNDGLSYHLSTAQYKILATLIAEQLRVYKKEQRIYHDSTLIEKFPLAAMVKSLHRITKGKLTNEEGLEAVKRFETYKKSQLEGIIKKEQEAFKRTIECLTKIACEMEISVVSKRRYFEANGVTLSGEGEVRSPINRHLNYQIDPVSWGVIRKETGPTVKIPTIYNREERTVILLNEVKKPFKSSYFEVRSKLLEAILTTDRKLAMHKKLNENYVKRLISAGPVVAVELVRYLYQRGLVVDCLNTVSPKTAQNEPTYLIRYKDAPMNAALPMKGLLPAQIQHLNLEKWEQGLLTESGRYMVALAQCIDQGNHKAGITETILALRRQIHKRDATLSSYSDKDLLTILEVRSQQGRGGIRQTMQEVPKSPDTYMNENAIQAQLIPIQAADVFGYEQTGKYKAVGKEPKKRSKGREL</sequence>
<evidence type="ECO:0000313" key="3">
    <source>
        <dbReference type="EMBL" id="RAI73010.1"/>
    </source>
</evidence>
<organism evidence="3 4">
    <name type="scientific">Spirosoma telluris</name>
    <dbReference type="NCBI Taxonomy" id="2183553"/>
    <lineage>
        <taxon>Bacteria</taxon>
        <taxon>Pseudomonadati</taxon>
        <taxon>Bacteroidota</taxon>
        <taxon>Cytophagia</taxon>
        <taxon>Cytophagales</taxon>
        <taxon>Cytophagaceae</taxon>
        <taxon>Spirosoma</taxon>
    </lineage>
</organism>